<accession>A0A3B0TQJ1</accession>
<feature type="domain" description="Endonuclease/exonuclease/phosphatase" evidence="1">
    <location>
        <begin position="8"/>
        <end position="212"/>
    </location>
</feature>
<gene>
    <name evidence="2" type="ORF">MNBD_ACTINO02-705</name>
</gene>
<dbReference type="InterPro" id="IPR005135">
    <property type="entry name" value="Endo/exonuclease/phosphatase"/>
</dbReference>
<sequence length="223" mass="24368">MSDTFRLMTANLYDGNVDPAALSRVLDEVAPDIVVCQEFAHNVAEVVAAHFPYTDLHPASGYQGRAVASRFPFAPGTLNLPVRRASLATFAPGAHPALPKGLQLIGAHLVNPIDRPLRVTSAIRRQQVTGILEHVADTRQPQVVAGDLNATPVYRSYKRLAAELTDMPGTVGAVRTWGPWPWFPRMLRIDHIFASGLECRAVHRVKVTGGDHSLLVVDLRSKM</sequence>
<dbReference type="Pfam" id="PF03372">
    <property type="entry name" value="Exo_endo_phos"/>
    <property type="match status" value="1"/>
</dbReference>
<evidence type="ECO:0000259" key="1">
    <source>
        <dbReference type="Pfam" id="PF03372"/>
    </source>
</evidence>
<protein>
    <recommendedName>
        <fullName evidence="1">Endonuclease/exonuclease/phosphatase domain-containing protein</fullName>
    </recommendedName>
</protein>
<dbReference type="AlphaFoldDB" id="A0A3B0TQJ1"/>
<dbReference type="Gene3D" id="3.60.10.10">
    <property type="entry name" value="Endonuclease/exonuclease/phosphatase"/>
    <property type="match status" value="1"/>
</dbReference>
<proteinExistence type="predicted"/>
<dbReference type="InterPro" id="IPR036691">
    <property type="entry name" value="Endo/exonu/phosph_ase_sf"/>
</dbReference>
<organism evidence="2">
    <name type="scientific">hydrothermal vent metagenome</name>
    <dbReference type="NCBI Taxonomy" id="652676"/>
    <lineage>
        <taxon>unclassified sequences</taxon>
        <taxon>metagenomes</taxon>
        <taxon>ecological metagenomes</taxon>
    </lineage>
</organism>
<dbReference type="GO" id="GO:0003824">
    <property type="term" value="F:catalytic activity"/>
    <property type="evidence" value="ECO:0007669"/>
    <property type="project" value="InterPro"/>
</dbReference>
<dbReference type="EMBL" id="UOEK01000560">
    <property type="protein sequence ID" value="VAW09336.1"/>
    <property type="molecule type" value="Genomic_DNA"/>
</dbReference>
<dbReference type="SUPFAM" id="SSF56219">
    <property type="entry name" value="DNase I-like"/>
    <property type="match status" value="1"/>
</dbReference>
<reference evidence="2" key="1">
    <citation type="submission" date="2018-06" db="EMBL/GenBank/DDBJ databases">
        <authorList>
            <person name="Zhirakovskaya E."/>
        </authorList>
    </citation>
    <scope>NUCLEOTIDE SEQUENCE</scope>
</reference>
<name>A0A3B0TQJ1_9ZZZZ</name>
<evidence type="ECO:0000313" key="2">
    <source>
        <dbReference type="EMBL" id="VAW09336.1"/>
    </source>
</evidence>